<dbReference type="GO" id="GO:0035082">
    <property type="term" value="P:axoneme assembly"/>
    <property type="evidence" value="ECO:0007669"/>
    <property type="project" value="InterPro"/>
</dbReference>
<evidence type="ECO:0000256" key="6">
    <source>
        <dbReference type="ARBA" id="ARBA00023212"/>
    </source>
</evidence>
<gene>
    <name evidence="11" type="ORF">OCBIM_22007832mg</name>
</gene>
<organism evidence="11">
    <name type="scientific">Octopus bimaculoides</name>
    <name type="common">California two-spotted octopus</name>
    <dbReference type="NCBI Taxonomy" id="37653"/>
    <lineage>
        <taxon>Eukaryota</taxon>
        <taxon>Metazoa</taxon>
        <taxon>Spiralia</taxon>
        <taxon>Lophotrochozoa</taxon>
        <taxon>Mollusca</taxon>
        <taxon>Cephalopoda</taxon>
        <taxon>Coleoidea</taxon>
        <taxon>Octopodiformes</taxon>
        <taxon>Octopoda</taxon>
        <taxon>Incirrata</taxon>
        <taxon>Octopodidae</taxon>
        <taxon>Octopus</taxon>
    </lineage>
</organism>
<evidence type="ECO:0000256" key="5">
    <source>
        <dbReference type="ARBA" id="ARBA00023069"/>
    </source>
</evidence>
<dbReference type="GO" id="GO:0005930">
    <property type="term" value="C:axoneme"/>
    <property type="evidence" value="ECO:0007669"/>
    <property type="project" value="TreeGrafter"/>
</dbReference>
<keyword evidence="4" id="KW-0282">Flagellum</keyword>
<dbReference type="EMBL" id="KQ426466">
    <property type="protein sequence ID" value="KOF68215.1"/>
    <property type="molecule type" value="Genomic_DNA"/>
</dbReference>
<evidence type="ECO:0000256" key="8">
    <source>
        <dbReference type="ARBA" id="ARBA00037822"/>
    </source>
</evidence>
<comment type="subcellular location">
    <subcellularLocation>
        <location evidence="8">Cell projection</location>
        <location evidence="8">Kinocilium</location>
    </subcellularLocation>
    <subcellularLocation>
        <location evidence="1">Cytoplasm</location>
        <location evidence="1">Cytoskeleton</location>
        <location evidence="1">Flagellum axoneme</location>
    </subcellularLocation>
</comment>
<dbReference type="AlphaFoldDB" id="A0A0L8FUZ2"/>
<comment type="similarity">
    <text evidence="9">Belongs to the flagellar radial spoke RSP9 family.</text>
</comment>
<dbReference type="PANTHER" id="PTHR22069">
    <property type="entry name" value="MITOCHONDRIAL RIBOSOMAL PROTEIN S18"/>
    <property type="match status" value="1"/>
</dbReference>
<name>A0A0L8FUZ2_OCTBM</name>
<dbReference type="OrthoDB" id="10258956at2759"/>
<dbReference type="STRING" id="37653.A0A0L8FUZ2"/>
<keyword evidence="6" id="KW-0206">Cytoskeleton</keyword>
<protein>
    <recommendedName>
        <fullName evidence="10">Radial spoke head protein 9 homolog</fullName>
    </recommendedName>
</protein>
<evidence type="ECO:0000256" key="9">
    <source>
        <dbReference type="ARBA" id="ARBA00038319"/>
    </source>
</evidence>
<dbReference type="PANTHER" id="PTHR22069:SF0">
    <property type="entry name" value="RADIAL SPOKE HEAD PROTEIN 9 HOMOLOG"/>
    <property type="match status" value="1"/>
</dbReference>
<evidence type="ECO:0000256" key="3">
    <source>
        <dbReference type="ARBA" id="ARBA00022794"/>
    </source>
</evidence>
<keyword evidence="3" id="KW-0970">Cilium biogenesis/degradation</keyword>
<dbReference type="GO" id="GO:0060294">
    <property type="term" value="P:cilium movement involved in cell motility"/>
    <property type="evidence" value="ECO:0007669"/>
    <property type="project" value="TreeGrafter"/>
</dbReference>
<evidence type="ECO:0000256" key="1">
    <source>
        <dbReference type="ARBA" id="ARBA00004611"/>
    </source>
</evidence>
<sequence>MDSENLILDINFFASSGIILSPEQKSSLQSSLTILKYENKFHKVYFWGKIKTLRGKAYFIAQGVSQDEFSPLKKYFYCMDCVHWVVMPSVESETMKLSRNVRGRFTGDVSNEFKLKKDGVDEEEEEHEEMVKEEDRLASVVLDIDDDVRIVPRGSFMYTPTGKVVLNPSFKGLFANDASKLYSYMHFRPAVLLSKKPIIERSNMDRSLDFMDIIEDDIPKGCWSFQFERGCGMVVIRSLLWPGYTFFTKPGTPKFGSLYFGTGEKNLDLPFML</sequence>
<dbReference type="GO" id="GO:0060091">
    <property type="term" value="C:kinocilium"/>
    <property type="evidence" value="ECO:0007669"/>
    <property type="project" value="UniProtKB-SubCell"/>
</dbReference>
<keyword evidence="2" id="KW-0963">Cytoplasm</keyword>
<proteinExistence type="inferred from homology"/>
<evidence type="ECO:0000256" key="7">
    <source>
        <dbReference type="ARBA" id="ARBA00023273"/>
    </source>
</evidence>
<dbReference type="InterPro" id="IPR055316">
    <property type="entry name" value="RSP9"/>
</dbReference>
<evidence type="ECO:0000256" key="2">
    <source>
        <dbReference type="ARBA" id="ARBA00022490"/>
    </source>
</evidence>
<keyword evidence="7" id="KW-0966">Cell projection</keyword>
<keyword evidence="5" id="KW-0969">Cilium</keyword>
<evidence type="ECO:0000313" key="11">
    <source>
        <dbReference type="EMBL" id="KOF68215.1"/>
    </source>
</evidence>
<reference evidence="11" key="1">
    <citation type="submission" date="2015-07" db="EMBL/GenBank/DDBJ databases">
        <title>MeaNS - Measles Nucleotide Surveillance Program.</title>
        <authorList>
            <person name="Tran T."/>
            <person name="Druce J."/>
        </authorList>
    </citation>
    <scope>NUCLEOTIDE SEQUENCE</scope>
    <source>
        <strain evidence="11">UCB-OBI-ISO-001</strain>
        <tissue evidence="11">Gonad</tissue>
    </source>
</reference>
<evidence type="ECO:0000256" key="4">
    <source>
        <dbReference type="ARBA" id="ARBA00022846"/>
    </source>
</evidence>
<dbReference type="GO" id="GO:0044458">
    <property type="term" value="P:motile cilium assembly"/>
    <property type="evidence" value="ECO:0007669"/>
    <property type="project" value="TreeGrafter"/>
</dbReference>
<accession>A0A0L8FUZ2</accession>
<evidence type="ECO:0000256" key="10">
    <source>
        <dbReference type="ARBA" id="ARBA00041080"/>
    </source>
</evidence>